<keyword evidence="2" id="KW-1185">Reference proteome</keyword>
<name>A0AAV9EAV4_ACOCL</name>
<gene>
    <name evidence="1" type="ORF">QJS10_CPA08g00486</name>
</gene>
<organism evidence="1 2">
    <name type="scientific">Acorus calamus</name>
    <name type="common">Sweet flag</name>
    <dbReference type="NCBI Taxonomy" id="4465"/>
    <lineage>
        <taxon>Eukaryota</taxon>
        <taxon>Viridiplantae</taxon>
        <taxon>Streptophyta</taxon>
        <taxon>Embryophyta</taxon>
        <taxon>Tracheophyta</taxon>
        <taxon>Spermatophyta</taxon>
        <taxon>Magnoliopsida</taxon>
        <taxon>Liliopsida</taxon>
        <taxon>Acoraceae</taxon>
        <taxon>Acorus</taxon>
    </lineage>
</organism>
<reference evidence="1" key="1">
    <citation type="journal article" date="2023" name="Nat. Commun.">
        <title>Diploid and tetraploid genomes of Acorus and the evolution of monocots.</title>
        <authorList>
            <person name="Ma L."/>
            <person name="Liu K.W."/>
            <person name="Li Z."/>
            <person name="Hsiao Y.Y."/>
            <person name="Qi Y."/>
            <person name="Fu T."/>
            <person name="Tang G.D."/>
            <person name="Zhang D."/>
            <person name="Sun W.H."/>
            <person name="Liu D.K."/>
            <person name="Li Y."/>
            <person name="Chen G.Z."/>
            <person name="Liu X.D."/>
            <person name="Liao X.Y."/>
            <person name="Jiang Y.T."/>
            <person name="Yu X."/>
            <person name="Hao Y."/>
            <person name="Huang J."/>
            <person name="Zhao X.W."/>
            <person name="Ke S."/>
            <person name="Chen Y.Y."/>
            <person name="Wu W.L."/>
            <person name="Hsu J.L."/>
            <person name="Lin Y.F."/>
            <person name="Huang M.D."/>
            <person name="Li C.Y."/>
            <person name="Huang L."/>
            <person name="Wang Z.W."/>
            <person name="Zhao X."/>
            <person name="Zhong W.Y."/>
            <person name="Peng D.H."/>
            <person name="Ahmad S."/>
            <person name="Lan S."/>
            <person name="Zhang J.S."/>
            <person name="Tsai W.C."/>
            <person name="Van de Peer Y."/>
            <person name="Liu Z.J."/>
        </authorList>
    </citation>
    <scope>NUCLEOTIDE SEQUENCE</scope>
    <source>
        <strain evidence="1">CP</strain>
    </source>
</reference>
<proteinExistence type="predicted"/>
<dbReference type="AlphaFoldDB" id="A0AAV9EAV4"/>
<sequence length="95" mass="11209">MEKGKLISFGAQEMMTRKTIVPSIEKIREVKDLHINHLLREEYVVIIGDQIMRMTLTYNKDQARRWQIADDLLPLIVEEDEEEEVEPIYLGFSAF</sequence>
<comment type="caution">
    <text evidence="1">The sequence shown here is derived from an EMBL/GenBank/DDBJ whole genome shotgun (WGS) entry which is preliminary data.</text>
</comment>
<dbReference type="Proteomes" id="UP001180020">
    <property type="component" value="Unassembled WGS sequence"/>
</dbReference>
<protein>
    <submittedName>
        <fullName evidence="1">Uncharacterized protein</fullName>
    </submittedName>
</protein>
<evidence type="ECO:0000313" key="1">
    <source>
        <dbReference type="EMBL" id="KAK1310098.1"/>
    </source>
</evidence>
<accession>A0AAV9EAV4</accession>
<evidence type="ECO:0000313" key="2">
    <source>
        <dbReference type="Proteomes" id="UP001180020"/>
    </source>
</evidence>
<dbReference type="EMBL" id="JAUJYO010000008">
    <property type="protein sequence ID" value="KAK1310098.1"/>
    <property type="molecule type" value="Genomic_DNA"/>
</dbReference>
<reference evidence="1" key="2">
    <citation type="submission" date="2023-06" db="EMBL/GenBank/DDBJ databases">
        <authorList>
            <person name="Ma L."/>
            <person name="Liu K.-W."/>
            <person name="Li Z."/>
            <person name="Hsiao Y.-Y."/>
            <person name="Qi Y."/>
            <person name="Fu T."/>
            <person name="Tang G."/>
            <person name="Zhang D."/>
            <person name="Sun W.-H."/>
            <person name="Liu D.-K."/>
            <person name="Li Y."/>
            <person name="Chen G.-Z."/>
            <person name="Liu X.-D."/>
            <person name="Liao X.-Y."/>
            <person name="Jiang Y.-T."/>
            <person name="Yu X."/>
            <person name="Hao Y."/>
            <person name="Huang J."/>
            <person name="Zhao X.-W."/>
            <person name="Ke S."/>
            <person name="Chen Y.-Y."/>
            <person name="Wu W.-L."/>
            <person name="Hsu J.-L."/>
            <person name="Lin Y.-F."/>
            <person name="Huang M.-D."/>
            <person name="Li C.-Y."/>
            <person name="Huang L."/>
            <person name="Wang Z.-W."/>
            <person name="Zhao X."/>
            <person name="Zhong W.-Y."/>
            <person name="Peng D.-H."/>
            <person name="Ahmad S."/>
            <person name="Lan S."/>
            <person name="Zhang J.-S."/>
            <person name="Tsai W.-C."/>
            <person name="Van De Peer Y."/>
            <person name="Liu Z.-J."/>
        </authorList>
    </citation>
    <scope>NUCLEOTIDE SEQUENCE</scope>
    <source>
        <strain evidence="1">CP</strain>
        <tissue evidence="1">Leaves</tissue>
    </source>
</reference>